<reference evidence="3" key="1">
    <citation type="submission" date="2013-04" db="EMBL/GenBank/DDBJ databases">
        <authorList>
            <person name="Qu J."/>
            <person name="Murali S.C."/>
            <person name="Bandaranaike D."/>
            <person name="Bellair M."/>
            <person name="Blankenburg K."/>
            <person name="Chao H."/>
            <person name="Dinh H."/>
            <person name="Doddapaneni H."/>
            <person name="Downs B."/>
            <person name="Dugan-Rocha S."/>
            <person name="Elkadiri S."/>
            <person name="Gnanaolivu R.D."/>
            <person name="Hernandez B."/>
            <person name="Javaid M."/>
            <person name="Jayaseelan J.C."/>
            <person name="Lee S."/>
            <person name="Li M."/>
            <person name="Ming W."/>
            <person name="Munidasa M."/>
            <person name="Muniz J."/>
            <person name="Nguyen L."/>
            <person name="Ongeri F."/>
            <person name="Osuji N."/>
            <person name="Pu L.-L."/>
            <person name="Puazo M."/>
            <person name="Qu C."/>
            <person name="Quiroz J."/>
            <person name="Raj R."/>
            <person name="Weissenberger G."/>
            <person name="Xin Y."/>
            <person name="Zou X."/>
            <person name="Han Y."/>
            <person name="Richards S."/>
            <person name="Worley K."/>
            <person name="Muzny D."/>
            <person name="Gibbs R."/>
        </authorList>
    </citation>
    <scope>NUCLEOTIDE SEQUENCE</scope>
    <source>
        <strain evidence="3">Sampled in the wild</strain>
    </source>
</reference>
<sequence>MKVNLATQIFSRSMAAYVEEGTCSQWLPEGTFSTAWFLGFMDELFDSMNSDCKGAGYKPLKNVVSAGSPHFHFWERAAMLMKDLQIVKKRNVNSIAFCPMTPTQKDTKVNTRAFNQDPLENLFGCIRGNCGSNTHPTATQFIGSLKSSIISGLAFSASTGRRNCEEDDMALLDSLRSLIGTSGEVERVREEEIKAPFLGFLETDTSDRNAVETRGPCGAPYYEDDVHIDDGNDVIPVQQGVRAMLNEARVV</sequence>
<evidence type="ECO:0000313" key="3">
    <source>
        <dbReference type="EMBL" id="KAG8222115.1"/>
    </source>
</evidence>
<proteinExistence type="predicted"/>
<name>A0A8K0JSY2_LADFU</name>
<dbReference type="EMBL" id="KZ308124">
    <property type="protein sequence ID" value="KAG8222115.1"/>
    <property type="molecule type" value="Genomic_DNA"/>
</dbReference>
<dbReference type="AlphaFoldDB" id="A0A8K0JSY2"/>
<protein>
    <submittedName>
        <fullName evidence="3">Uncharacterized protein</fullName>
    </submittedName>
</protein>
<comment type="caution">
    <text evidence="3">The sequence shown here is derived from an EMBL/GenBank/DDBJ whole genome shotgun (WGS) entry which is preliminary data.</text>
</comment>
<evidence type="ECO:0000259" key="2">
    <source>
        <dbReference type="Pfam" id="PF21789"/>
    </source>
</evidence>
<reference evidence="3" key="2">
    <citation type="submission" date="2017-10" db="EMBL/GenBank/DDBJ databases">
        <title>Ladona fulva Genome sequencing and assembly.</title>
        <authorList>
            <person name="Murali S."/>
            <person name="Richards S."/>
            <person name="Bandaranaike D."/>
            <person name="Bellair M."/>
            <person name="Blankenburg K."/>
            <person name="Chao H."/>
            <person name="Dinh H."/>
            <person name="Doddapaneni H."/>
            <person name="Dugan-Rocha S."/>
            <person name="Elkadiri S."/>
            <person name="Gnanaolivu R."/>
            <person name="Hernandez B."/>
            <person name="Skinner E."/>
            <person name="Javaid M."/>
            <person name="Lee S."/>
            <person name="Li M."/>
            <person name="Ming W."/>
            <person name="Munidasa M."/>
            <person name="Muniz J."/>
            <person name="Nguyen L."/>
            <person name="Hughes D."/>
            <person name="Osuji N."/>
            <person name="Pu L.-L."/>
            <person name="Puazo M."/>
            <person name="Qu C."/>
            <person name="Quiroz J."/>
            <person name="Raj R."/>
            <person name="Weissenberger G."/>
            <person name="Xin Y."/>
            <person name="Zou X."/>
            <person name="Han Y."/>
            <person name="Worley K."/>
            <person name="Muzny D."/>
            <person name="Gibbs R."/>
        </authorList>
    </citation>
    <scope>NUCLEOTIDE SEQUENCE</scope>
    <source>
        <strain evidence="3">Sampled in the wild</strain>
    </source>
</reference>
<organism evidence="3 4">
    <name type="scientific">Ladona fulva</name>
    <name type="common">Scarce chaser dragonfly</name>
    <name type="synonym">Libellula fulva</name>
    <dbReference type="NCBI Taxonomy" id="123851"/>
    <lineage>
        <taxon>Eukaryota</taxon>
        <taxon>Metazoa</taxon>
        <taxon>Ecdysozoa</taxon>
        <taxon>Arthropoda</taxon>
        <taxon>Hexapoda</taxon>
        <taxon>Insecta</taxon>
        <taxon>Pterygota</taxon>
        <taxon>Palaeoptera</taxon>
        <taxon>Odonata</taxon>
        <taxon>Epiprocta</taxon>
        <taxon>Anisoptera</taxon>
        <taxon>Libelluloidea</taxon>
        <taxon>Libellulidae</taxon>
        <taxon>Ladona</taxon>
    </lineage>
</organism>
<keyword evidence="4" id="KW-1185">Reference proteome</keyword>
<dbReference type="InterPro" id="IPR048367">
    <property type="entry name" value="TNP-like_RNaseH_C"/>
</dbReference>
<dbReference type="Pfam" id="PF21789">
    <property type="entry name" value="TNP-like_RNaseH_C"/>
    <property type="match status" value="1"/>
</dbReference>
<dbReference type="OrthoDB" id="8192384at2759"/>
<dbReference type="InterPro" id="IPR048366">
    <property type="entry name" value="TNP-like_GBD"/>
</dbReference>
<feature type="domain" description="Transposable element P transposase-like RNase H C-terminal" evidence="2">
    <location>
        <begin position="113"/>
        <end position="142"/>
    </location>
</feature>
<evidence type="ECO:0000313" key="4">
    <source>
        <dbReference type="Proteomes" id="UP000792457"/>
    </source>
</evidence>
<accession>A0A8K0JSY2</accession>
<dbReference type="Proteomes" id="UP000792457">
    <property type="component" value="Unassembled WGS sequence"/>
</dbReference>
<dbReference type="Pfam" id="PF21788">
    <property type="entry name" value="TNP-like_GBD"/>
    <property type="match status" value="1"/>
</dbReference>
<gene>
    <name evidence="3" type="ORF">J437_LFUL002111</name>
</gene>
<evidence type="ECO:0000259" key="1">
    <source>
        <dbReference type="Pfam" id="PF21788"/>
    </source>
</evidence>
<feature type="domain" description="Transposable element P transposase-like GTP-binding insertion" evidence="1">
    <location>
        <begin position="1"/>
        <end position="51"/>
    </location>
</feature>